<name>A0A1W9HQJ2_9HYPH</name>
<protein>
    <recommendedName>
        <fullName evidence="3">DUF1491 domain-containing protein</fullName>
    </recommendedName>
</protein>
<dbReference type="InterPro" id="IPR009964">
    <property type="entry name" value="DUF1491"/>
</dbReference>
<dbReference type="AlphaFoldDB" id="A0A1W9HQJ2"/>
<comment type="caution">
    <text evidence="1">The sequence shown here is derived from an EMBL/GenBank/DDBJ whole genome shotgun (WGS) entry which is preliminary data.</text>
</comment>
<reference evidence="1 2" key="1">
    <citation type="journal article" date="2017" name="Water Res.">
        <title>Comammox in drinking water systems.</title>
        <authorList>
            <person name="Wang Y."/>
            <person name="Ma L."/>
            <person name="Mao Y."/>
            <person name="Jiang X."/>
            <person name="Xia Y."/>
            <person name="Yu K."/>
            <person name="Li B."/>
            <person name="Zhang T."/>
        </authorList>
    </citation>
    <scope>NUCLEOTIDE SEQUENCE [LARGE SCALE GENOMIC DNA]</scope>
    <source>
        <strain evidence="1">SG_bin8</strain>
    </source>
</reference>
<dbReference type="Proteomes" id="UP000192872">
    <property type="component" value="Unassembled WGS sequence"/>
</dbReference>
<dbReference type="EMBL" id="LWDL01000031">
    <property type="protein sequence ID" value="OQW49719.1"/>
    <property type="molecule type" value="Genomic_DNA"/>
</dbReference>
<dbReference type="STRING" id="1827387.A4S15_03155"/>
<gene>
    <name evidence="1" type="ORF">A4S15_03155</name>
</gene>
<evidence type="ECO:0000313" key="2">
    <source>
        <dbReference type="Proteomes" id="UP000192872"/>
    </source>
</evidence>
<evidence type="ECO:0000313" key="1">
    <source>
        <dbReference type="EMBL" id="OQW49719.1"/>
    </source>
</evidence>
<dbReference type="Gene3D" id="3.40.1530.20">
    <property type="entry name" value="Protein of unknown function (DUF1491)"/>
    <property type="match status" value="1"/>
</dbReference>
<dbReference type="Pfam" id="PF07372">
    <property type="entry name" value="DUF1491"/>
    <property type="match status" value="1"/>
</dbReference>
<sequence>MRVTSELWVHAYLRRVAAAGGFAVVARKGAIEAGSIFIRVDRADRLSLLFVPAPQSAYDEGSGERRWSPLWSGAAMPASDVDERLTREIGFDSDIWIVGVEDRDGRHFLGDLLTS</sequence>
<proteinExistence type="predicted"/>
<evidence type="ECO:0008006" key="3">
    <source>
        <dbReference type="Google" id="ProtNLM"/>
    </source>
</evidence>
<organism evidence="1 2">
    <name type="scientific">Candidatus Raskinella chloraquaticus</name>
    <dbReference type="NCBI Taxonomy" id="1951219"/>
    <lineage>
        <taxon>Bacteria</taxon>
        <taxon>Pseudomonadati</taxon>
        <taxon>Pseudomonadota</taxon>
        <taxon>Alphaproteobacteria</taxon>
        <taxon>Hyphomicrobiales</taxon>
        <taxon>Phreatobacteraceae</taxon>
        <taxon>Candidatus Raskinella</taxon>
    </lineage>
</organism>
<dbReference type="RefSeq" id="WP_376799943.1">
    <property type="nucleotide sequence ID" value="NZ_DBNB01000008.1"/>
</dbReference>
<accession>A0A1W9HQJ2</accession>